<feature type="transmembrane region" description="Helical" evidence="1">
    <location>
        <begin position="242"/>
        <end position="265"/>
    </location>
</feature>
<keyword evidence="1" id="KW-1133">Transmembrane helix</keyword>
<feature type="transmembrane region" description="Helical" evidence="1">
    <location>
        <begin position="56"/>
        <end position="76"/>
    </location>
</feature>
<accession>A0A517ZFK1</accession>
<feature type="transmembrane region" description="Helical" evidence="1">
    <location>
        <begin position="139"/>
        <end position="162"/>
    </location>
</feature>
<protein>
    <submittedName>
        <fullName evidence="2">Uncharacterized protein</fullName>
    </submittedName>
</protein>
<keyword evidence="1" id="KW-0812">Transmembrane</keyword>
<dbReference type="EMBL" id="CP036275">
    <property type="protein sequence ID" value="QDU41234.1"/>
    <property type="molecule type" value="Genomic_DNA"/>
</dbReference>
<dbReference type="AlphaFoldDB" id="A0A517ZFK1"/>
<sequence length="291" mass="32480">MPQNPTPAERQLSVTRRRNAVLVLLMLWTFLYNVLIKQQEPLAAFFGILDTVSDDFVMGALLTVTLGSLIVVVFGLTKLYTQMIANVHSFRILETIVYEDLCGGRVRAGLGRLLNLQDQPLPEKICPLRPSSIVFCSGLIYAMSWIYVILFSEALFFVSWSAGVDLPVNEKNVLLLPTLALAIPFSARVMAYLRYPYAQDYADFMPGALFVLLLVAALGYLFGSPDQEFFLLRVTRNEDYLFSLLTNGVFLAFIPVFFELMFWMFELGRDADPGDPAAASVGEDTARSPSG</sequence>
<feature type="transmembrane region" description="Helical" evidence="1">
    <location>
        <begin position="20"/>
        <end position="36"/>
    </location>
</feature>
<dbReference type="RefSeq" id="WP_145372434.1">
    <property type="nucleotide sequence ID" value="NZ_CP036275.1"/>
</dbReference>
<dbReference type="KEGG" id="mri:Mal4_55990"/>
<evidence type="ECO:0000313" key="2">
    <source>
        <dbReference type="EMBL" id="QDU41234.1"/>
    </source>
</evidence>
<evidence type="ECO:0000256" key="1">
    <source>
        <dbReference type="SAM" id="Phobius"/>
    </source>
</evidence>
<organism evidence="2 3">
    <name type="scientific">Maioricimonas rarisocia</name>
    <dbReference type="NCBI Taxonomy" id="2528026"/>
    <lineage>
        <taxon>Bacteria</taxon>
        <taxon>Pseudomonadati</taxon>
        <taxon>Planctomycetota</taxon>
        <taxon>Planctomycetia</taxon>
        <taxon>Planctomycetales</taxon>
        <taxon>Planctomycetaceae</taxon>
        <taxon>Maioricimonas</taxon>
    </lineage>
</organism>
<proteinExistence type="predicted"/>
<feature type="transmembrane region" description="Helical" evidence="1">
    <location>
        <begin position="204"/>
        <end position="222"/>
    </location>
</feature>
<gene>
    <name evidence="2" type="ORF">Mal4_55990</name>
</gene>
<keyword evidence="3" id="KW-1185">Reference proteome</keyword>
<evidence type="ECO:0000313" key="3">
    <source>
        <dbReference type="Proteomes" id="UP000320496"/>
    </source>
</evidence>
<reference evidence="2 3" key="1">
    <citation type="submission" date="2019-02" db="EMBL/GenBank/DDBJ databases">
        <title>Deep-cultivation of Planctomycetes and their phenomic and genomic characterization uncovers novel biology.</title>
        <authorList>
            <person name="Wiegand S."/>
            <person name="Jogler M."/>
            <person name="Boedeker C."/>
            <person name="Pinto D."/>
            <person name="Vollmers J."/>
            <person name="Rivas-Marin E."/>
            <person name="Kohn T."/>
            <person name="Peeters S.H."/>
            <person name="Heuer A."/>
            <person name="Rast P."/>
            <person name="Oberbeckmann S."/>
            <person name="Bunk B."/>
            <person name="Jeske O."/>
            <person name="Meyerdierks A."/>
            <person name="Storesund J.E."/>
            <person name="Kallscheuer N."/>
            <person name="Luecker S."/>
            <person name="Lage O.M."/>
            <person name="Pohl T."/>
            <person name="Merkel B.J."/>
            <person name="Hornburger P."/>
            <person name="Mueller R.-W."/>
            <person name="Bruemmer F."/>
            <person name="Labrenz M."/>
            <person name="Spormann A.M."/>
            <person name="Op den Camp H."/>
            <person name="Overmann J."/>
            <person name="Amann R."/>
            <person name="Jetten M.S.M."/>
            <person name="Mascher T."/>
            <person name="Medema M.H."/>
            <person name="Devos D.P."/>
            <person name="Kaster A.-K."/>
            <person name="Ovreas L."/>
            <person name="Rohde M."/>
            <person name="Galperin M.Y."/>
            <person name="Jogler C."/>
        </authorList>
    </citation>
    <scope>NUCLEOTIDE SEQUENCE [LARGE SCALE GENOMIC DNA]</scope>
    <source>
        <strain evidence="2 3">Mal4</strain>
    </source>
</reference>
<name>A0A517ZFK1_9PLAN</name>
<keyword evidence="1" id="KW-0472">Membrane</keyword>
<dbReference type="OrthoDB" id="271612at2"/>
<dbReference type="Proteomes" id="UP000320496">
    <property type="component" value="Chromosome"/>
</dbReference>